<dbReference type="PANTHER" id="PTHR46586">
    <property type="entry name" value="ANKYRIN REPEAT-CONTAINING PROTEIN"/>
    <property type="match status" value="1"/>
</dbReference>
<dbReference type="SUPFAM" id="SSF140860">
    <property type="entry name" value="Pseudo ankyrin repeat-like"/>
    <property type="match status" value="2"/>
</dbReference>
<keyword evidence="2" id="KW-1185">Reference proteome</keyword>
<protein>
    <submittedName>
        <fullName evidence="1">Uncharacterized protein</fullName>
    </submittedName>
</protein>
<dbReference type="EMBL" id="CARXXK010000001">
    <property type="protein sequence ID" value="CAI6344615.1"/>
    <property type="molecule type" value="Genomic_DNA"/>
</dbReference>
<dbReference type="Proteomes" id="UP001160148">
    <property type="component" value="Unassembled WGS sequence"/>
</dbReference>
<accession>A0AAV0VLX6</accession>
<evidence type="ECO:0000313" key="2">
    <source>
        <dbReference type="Proteomes" id="UP001160148"/>
    </source>
</evidence>
<proteinExistence type="predicted"/>
<gene>
    <name evidence="1" type="ORF">MEUPH1_LOCUS1731</name>
</gene>
<dbReference type="AlphaFoldDB" id="A0AAV0VLX6"/>
<dbReference type="PANTHER" id="PTHR46586:SF3">
    <property type="entry name" value="ANKYRIN REPEAT-CONTAINING PROTEIN"/>
    <property type="match status" value="1"/>
</dbReference>
<dbReference type="InterPro" id="IPR052050">
    <property type="entry name" value="SecEffector_AnkRepeat"/>
</dbReference>
<dbReference type="Gene3D" id="1.25.40.20">
    <property type="entry name" value="Ankyrin repeat-containing domain"/>
    <property type="match status" value="1"/>
</dbReference>
<name>A0AAV0VLX6_9HEMI</name>
<reference evidence="1 2" key="1">
    <citation type="submission" date="2023-01" db="EMBL/GenBank/DDBJ databases">
        <authorList>
            <person name="Whitehead M."/>
        </authorList>
    </citation>
    <scope>NUCLEOTIDE SEQUENCE [LARGE SCALE GENOMIC DNA]</scope>
</reference>
<organism evidence="1 2">
    <name type="scientific">Macrosiphum euphorbiae</name>
    <name type="common">potato aphid</name>
    <dbReference type="NCBI Taxonomy" id="13131"/>
    <lineage>
        <taxon>Eukaryota</taxon>
        <taxon>Metazoa</taxon>
        <taxon>Ecdysozoa</taxon>
        <taxon>Arthropoda</taxon>
        <taxon>Hexapoda</taxon>
        <taxon>Insecta</taxon>
        <taxon>Pterygota</taxon>
        <taxon>Neoptera</taxon>
        <taxon>Paraneoptera</taxon>
        <taxon>Hemiptera</taxon>
        <taxon>Sternorrhyncha</taxon>
        <taxon>Aphidomorpha</taxon>
        <taxon>Aphidoidea</taxon>
        <taxon>Aphididae</taxon>
        <taxon>Macrosiphini</taxon>
        <taxon>Macrosiphum</taxon>
    </lineage>
</organism>
<dbReference type="InterPro" id="IPR036770">
    <property type="entry name" value="Ankyrin_rpt-contain_sf"/>
</dbReference>
<comment type="caution">
    <text evidence="1">The sequence shown here is derived from an EMBL/GenBank/DDBJ whole genome shotgun (WGS) entry which is preliminary data.</text>
</comment>
<sequence>MDNERTYQVPSLLKTAYYACNQIDRDRFDSLDVPDVDLRSCCESLFELLKIEKTRNEGNDRHTMYSRALLASSDDERFRNICKEAASHGHINCLKLAHEIGVPWDDNDRAYDLSVRPADLESLKYASGQLCLYDERTCSNAAENGHMDCLVYARENGCPWDQSTCYKAALGGHLDCLVFARENGCPWDVRTCSNAAINGHMDCLIYARENGCPWDQSTCFSAVLGGHLDCLIFARENGCPWGEWTCSRATEYGYTHCLVYAREEICPWDESKCYNVSASGGHLDCFVYARENGCPWDKWTCSQAADGGHMDCLVTKREQWSIMEFQAYNDDFLVDPLPGNAWPNRRMPRQKTGGCGCMRRRRRNSIKPPQKFV</sequence>
<evidence type="ECO:0000313" key="1">
    <source>
        <dbReference type="EMBL" id="CAI6344615.1"/>
    </source>
</evidence>